<dbReference type="GO" id="GO:0016853">
    <property type="term" value="F:isomerase activity"/>
    <property type="evidence" value="ECO:0007669"/>
    <property type="project" value="UniProtKB-KW"/>
</dbReference>
<keyword evidence="1" id="KW-1133">Transmembrane helix</keyword>
<sequence length="222" mass="25349">MIYLGAMAKKQNKKPRGVHIFLARFVGKVLRPWVSLSRKFKIAIISLIIFALLYQFKGIFFVATVNGEPIGRIQVLKELERSQGKTVLDGLITESLISQAAQKQGIKISDVVVEEELKKIEESISSQGQNLNDILELQGISISDLKKDIEFQKIIEQLVADQITVTDEETATYKVENKDYLQEGVTDDEVRAQIVRQKVSEAFQEWITKAKEEAKINYWKEY</sequence>
<protein>
    <submittedName>
        <fullName evidence="2">Parvulin-like protein peptidyl-prolyl isomerase</fullName>
    </submittedName>
</protein>
<feature type="transmembrane region" description="Helical" evidence="1">
    <location>
        <begin position="40"/>
        <end position="63"/>
    </location>
</feature>
<dbReference type="PANTHER" id="PTHR47245">
    <property type="entry name" value="PEPTIDYLPROLYL ISOMERASE"/>
    <property type="match status" value="1"/>
</dbReference>
<name>A0A0G1DIC9_9BACT</name>
<dbReference type="PANTHER" id="PTHR47245:SF2">
    <property type="entry name" value="PEPTIDYL-PROLYL CIS-TRANS ISOMERASE HP_0175-RELATED"/>
    <property type="match status" value="1"/>
</dbReference>
<dbReference type="AlphaFoldDB" id="A0A0G1DIC9"/>
<dbReference type="InterPro" id="IPR050245">
    <property type="entry name" value="PrsA_foldase"/>
</dbReference>
<keyword evidence="2" id="KW-0413">Isomerase</keyword>
<dbReference type="Proteomes" id="UP000034090">
    <property type="component" value="Unassembled WGS sequence"/>
</dbReference>
<gene>
    <name evidence="2" type="ORF">UV74_C0013G0459</name>
</gene>
<dbReference type="SUPFAM" id="SSF109998">
    <property type="entry name" value="Triger factor/SurA peptide-binding domain-like"/>
    <property type="match status" value="1"/>
</dbReference>
<dbReference type="InterPro" id="IPR027304">
    <property type="entry name" value="Trigger_fact/SurA_dom_sf"/>
</dbReference>
<dbReference type="Gene3D" id="1.10.4030.10">
    <property type="entry name" value="Porin chaperone SurA, peptide-binding domain"/>
    <property type="match status" value="1"/>
</dbReference>
<comment type="caution">
    <text evidence="2">The sequence shown here is derived from an EMBL/GenBank/DDBJ whole genome shotgun (WGS) entry which is preliminary data.</text>
</comment>
<keyword evidence="1" id="KW-0472">Membrane</keyword>
<dbReference type="EMBL" id="LCFQ01000013">
    <property type="protein sequence ID" value="KKS97337.1"/>
    <property type="molecule type" value="Genomic_DNA"/>
</dbReference>
<proteinExistence type="predicted"/>
<evidence type="ECO:0000313" key="2">
    <source>
        <dbReference type="EMBL" id="KKS97337.1"/>
    </source>
</evidence>
<organism evidence="2 3">
    <name type="scientific">Candidatus Woesebacteria bacterium GW2011_GWB1_43_14</name>
    <dbReference type="NCBI Taxonomy" id="1618578"/>
    <lineage>
        <taxon>Bacteria</taxon>
        <taxon>Candidatus Woeseibacteriota</taxon>
    </lineage>
</organism>
<dbReference type="STRING" id="1618578.UV74_C0013G0459"/>
<keyword evidence="1" id="KW-0812">Transmembrane</keyword>
<evidence type="ECO:0000256" key="1">
    <source>
        <dbReference type="SAM" id="Phobius"/>
    </source>
</evidence>
<accession>A0A0G1DIC9</accession>
<reference evidence="2 3" key="1">
    <citation type="journal article" date="2015" name="Nature">
        <title>rRNA introns, odd ribosomes, and small enigmatic genomes across a large radiation of phyla.</title>
        <authorList>
            <person name="Brown C.T."/>
            <person name="Hug L.A."/>
            <person name="Thomas B.C."/>
            <person name="Sharon I."/>
            <person name="Castelle C.J."/>
            <person name="Singh A."/>
            <person name="Wilkins M.J."/>
            <person name="Williams K.H."/>
            <person name="Banfield J.F."/>
        </authorList>
    </citation>
    <scope>NUCLEOTIDE SEQUENCE [LARGE SCALE GENOMIC DNA]</scope>
</reference>
<evidence type="ECO:0000313" key="3">
    <source>
        <dbReference type="Proteomes" id="UP000034090"/>
    </source>
</evidence>